<sequence length="115" mass="12218">MIRYLLAVLAVLAGAAPSAARPLDEAFGALAVLGLAAAPSKTTSALVLDTGSNPERQYDFQATQLGGGFRISDNIPLYLEGYIGANRYDPVLLFSETQRTSALPFKWTSIAPSAW</sequence>
<comment type="caution">
    <text evidence="2">The sequence shown here is derived from an EMBL/GenBank/DDBJ whole genome shotgun (WGS) entry which is preliminary data.</text>
</comment>
<reference evidence="2 3" key="1">
    <citation type="submission" date="2019-03" db="EMBL/GenBank/DDBJ databases">
        <title>Rhodobacteraceae bacterium SM1902, a new member of the family Rhodobacteraceae isolated from Yantai.</title>
        <authorList>
            <person name="Sun Y."/>
        </authorList>
    </citation>
    <scope>NUCLEOTIDE SEQUENCE [LARGE SCALE GENOMIC DNA]</scope>
    <source>
        <strain evidence="2 3">SM1902</strain>
    </source>
</reference>
<dbReference type="OrthoDB" id="8579419at2"/>
<feature type="chain" id="PRO_5020867755" description="MipA/OmpV family protein" evidence="1">
    <location>
        <begin position="21"/>
        <end position="115"/>
    </location>
</feature>
<evidence type="ECO:0000256" key="1">
    <source>
        <dbReference type="SAM" id="SignalP"/>
    </source>
</evidence>
<evidence type="ECO:0008006" key="4">
    <source>
        <dbReference type="Google" id="ProtNLM"/>
    </source>
</evidence>
<proteinExistence type="predicted"/>
<evidence type="ECO:0000313" key="2">
    <source>
        <dbReference type="EMBL" id="TDL91005.1"/>
    </source>
</evidence>
<accession>A0A4R6B3U7</accession>
<name>A0A4R6B3U7_9RHOB</name>
<protein>
    <recommendedName>
        <fullName evidence="4">MipA/OmpV family protein</fullName>
    </recommendedName>
</protein>
<feature type="signal peptide" evidence="1">
    <location>
        <begin position="1"/>
        <end position="20"/>
    </location>
</feature>
<keyword evidence="3" id="KW-1185">Reference proteome</keyword>
<evidence type="ECO:0000313" key="3">
    <source>
        <dbReference type="Proteomes" id="UP000294562"/>
    </source>
</evidence>
<keyword evidence="1" id="KW-0732">Signal</keyword>
<gene>
    <name evidence="2" type="ORF">E2L05_03125</name>
</gene>
<dbReference type="EMBL" id="SMZO01000004">
    <property type="protein sequence ID" value="TDL91005.1"/>
    <property type="molecule type" value="Genomic_DNA"/>
</dbReference>
<dbReference type="AlphaFoldDB" id="A0A4R6B3U7"/>
<dbReference type="RefSeq" id="WP_133341428.1">
    <property type="nucleotide sequence ID" value="NZ_SMZO01000004.1"/>
</dbReference>
<dbReference type="Proteomes" id="UP000294562">
    <property type="component" value="Unassembled WGS sequence"/>
</dbReference>
<organism evidence="2 3">
    <name type="scientific">Meridianimarinicoccus aquatilis</name>
    <dbReference type="NCBI Taxonomy" id="2552766"/>
    <lineage>
        <taxon>Bacteria</taxon>
        <taxon>Pseudomonadati</taxon>
        <taxon>Pseudomonadota</taxon>
        <taxon>Alphaproteobacteria</taxon>
        <taxon>Rhodobacterales</taxon>
        <taxon>Paracoccaceae</taxon>
        <taxon>Meridianimarinicoccus</taxon>
    </lineage>
</organism>